<evidence type="ECO:0000313" key="2">
    <source>
        <dbReference type="EMBL" id="NMG77464.1"/>
    </source>
</evidence>
<gene>
    <name evidence="2" type="ORF">GPA25_22180</name>
</gene>
<comment type="caution">
    <text evidence="2">The sequence shown here is derived from an EMBL/GenBank/DDBJ whole genome shotgun (WGS) entry which is preliminary data.</text>
</comment>
<dbReference type="RefSeq" id="WP_169262580.1">
    <property type="nucleotide sequence ID" value="NZ_WTVQ01000065.1"/>
</dbReference>
<keyword evidence="3" id="KW-1185">Reference proteome</keyword>
<accession>A0ABX1QG84</accession>
<sequence>MATIVIKDLPENMDLDRQAMLAITGGARLRGRPAAAVRALARGDRSVDQPRTGPQAASRRPVKSTLFR</sequence>
<name>A0ABX1QG84_9RHOO</name>
<protein>
    <submittedName>
        <fullName evidence="2">Uncharacterized protein</fullName>
    </submittedName>
</protein>
<dbReference type="EMBL" id="WTVQ01000065">
    <property type="protein sequence ID" value="NMG77464.1"/>
    <property type="molecule type" value="Genomic_DNA"/>
</dbReference>
<reference evidence="2 3" key="1">
    <citation type="submission" date="2019-12" db="EMBL/GenBank/DDBJ databases">
        <title>Comparative genomics gives insights into the taxonomy of the Azoarcus-Aromatoleum group and reveals separate origins of nif in the plant-associated Azoarcus and non-plant-associated Aromatoleum sub-groups.</title>
        <authorList>
            <person name="Lafos M."/>
            <person name="Maluk M."/>
            <person name="Batista M."/>
            <person name="Junghare M."/>
            <person name="Carmona M."/>
            <person name="Faoro H."/>
            <person name="Cruz L.M."/>
            <person name="Battistoni F."/>
            <person name="De Souza E."/>
            <person name="Pedrosa F."/>
            <person name="Chen W.-M."/>
            <person name="Poole P.S."/>
            <person name="Dixon R.A."/>
            <person name="James E.K."/>
        </authorList>
    </citation>
    <scope>NUCLEOTIDE SEQUENCE [LARGE SCALE GENOMIC DNA]</scope>
    <source>
        <strain evidence="2 3">22Lin</strain>
    </source>
</reference>
<proteinExistence type="predicted"/>
<evidence type="ECO:0000256" key="1">
    <source>
        <dbReference type="SAM" id="MobiDB-lite"/>
    </source>
</evidence>
<feature type="region of interest" description="Disordered" evidence="1">
    <location>
        <begin position="39"/>
        <end position="68"/>
    </location>
</feature>
<organism evidence="2 3">
    <name type="scientific">Aromatoleum diolicum</name>
    <dbReference type="NCBI Taxonomy" id="75796"/>
    <lineage>
        <taxon>Bacteria</taxon>
        <taxon>Pseudomonadati</taxon>
        <taxon>Pseudomonadota</taxon>
        <taxon>Betaproteobacteria</taxon>
        <taxon>Rhodocyclales</taxon>
        <taxon>Rhodocyclaceae</taxon>
        <taxon>Aromatoleum</taxon>
    </lineage>
</organism>
<evidence type="ECO:0000313" key="3">
    <source>
        <dbReference type="Proteomes" id="UP000648984"/>
    </source>
</evidence>
<dbReference type="Proteomes" id="UP000648984">
    <property type="component" value="Unassembled WGS sequence"/>
</dbReference>